<dbReference type="OrthoDB" id="3209090at2759"/>
<evidence type="ECO:0000313" key="2">
    <source>
        <dbReference type="Proteomes" id="UP000027456"/>
    </source>
</evidence>
<proteinExistence type="predicted"/>
<dbReference type="InterPro" id="IPR021858">
    <property type="entry name" value="Fun_TF"/>
</dbReference>
<dbReference type="EMBL" id="AZST01000012">
    <property type="protein sequence ID" value="KEP55079.1"/>
    <property type="molecule type" value="Genomic_DNA"/>
</dbReference>
<comment type="caution">
    <text evidence="1">The sequence shown here is derived from an EMBL/GenBank/DDBJ whole genome shotgun (WGS) entry which is preliminary data.</text>
</comment>
<sequence>MVKLVPRDNEHHTVDDYNRSWPHSQPLTTHGRARTRWLLNDRNLTRTASSTQFVKDLQVIIQSLCASIPPSVDAIQVMRGEHFGQIIHEYHLQRASYWFTLPPSSVAGSLFRQKSSIWVIYLGARLFQALGGNPHTTTVPRCINWIDKLEQKFACNFRNSSTQNDVAEWLLTQLEVAFLKFTAVGSGSGYLALKKALPVFLRLVAVDPSLHIERPRGDLVISFSRTFSAPRYEIQWFVVNDTITSLLLGVQPMVEYDYNSECDSTSHGLEWIHGIPVALAETISQVNSWRAGSRVAPLDDWRNLETRVLAWQSPRTVTEPQESGANITARLAIQEGWRHVTLIYIYMGMCGVSSHDPRVQTLIMHIMQLGEAVNDLPIGVHVFVHCVVVGLAARYERHRCTVHEKLLSFKGTRVWLFHGVEFGRILEHLWYGVGAGGGPVTWDDYVRSRCAVVPI</sequence>
<accession>A0A074S770</accession>
<keyword evidence="2" id="KW-1185">Reference proteome</keyword>
<dbReference type="Proteomes" id="UP000027456">
    <property type="component" value="Unassembled WGS sequence"/>
</dbReference>
<reference evidence="1 2" key="1">
    <citation type="submission" date="2013-12" db="EMBL/GenBank/DDBJ databases">
        <authorList>
            <person name="Cubeta M."/>
            <person name="Pakala S."/>
            <person name="Fedorova N."/>
            <person name="Thomas E."/>
            <person name="Dean R."/>
            <person name="Jabaji S."/>
            <person name="Neate S."/>
            <person name="Toda T."/>
            <person name="Tavantzis S."/>
            <person name="Vilgalys R."/>
            <person name="Bharathan N."/>
            <person name="Pakala S."/>
            <person name="Losada L.S."/>
            <person name="Zafar N."/>
            <person name="Nierman W."/>
        </authorList>
    </citation>
    <scope>NUCLEOTIDE SEQUENCE [LARGE SCALE GENOMIC DNA]</scope>
    <source>
        <strain evidence="1 2">123E</strain>
    </source>
</reference>
<dbReference type="Pfam" id="PF11951">
    <property type="entry name" value="Fungal_trans_2"/>
    <property type="match status" value="1"/>
</dbReference>
<name>A0A074S770_9AGAM</name>
<protein>
    <submittedName>
        <fullName evidence="1">Putative fungal zn(2)-cys(6) binuclear cluster domain protein</fullName>
    </submittedName>
</protein>
<evidence type="ECO:0000313" key="1">
    <source>
        <dbReference type="EMBL" id="KEP55079.1"/>
    </source>
</evidence>
<dbReference type="HOGENOM" id="CLU_030589_0_0_1"/>
<dbReference type="AlphaFoldDB" id="A0A074S770"/>
<organism evidence="1 2">
    <name type="scientific">Rhizoctonia solani 123E</name>
    <dbReference type="NCBI Taxonomy" id="1423351"/>
    <lineage>
        <taxon>Eukaryota</taxon>
        <taxon>Fungi</taxon>
        <taxon>Dikarya</taxon>
        <taxon>Basidiomycota</taxon>
        <taxon>Agaricomycotina</taxon>
        <taxon>Agaricomycetes</taxon>
        <taxon>Cantharellales</taxon>
        <taxon>Ceratobasidiaceae</taxon>
        <taxon>Rhizoctonia</taxon>
    </lineage>
</organism>
<gene>
    <name evidence="1" type="ORF">V565_009600</name>
</gene>